<reference evidence="1" key="1">
    <citation type="journal article" date="2015" name="Nature">
        <title>Complex archaea that bridge the gap between prokaryotes and eukaryotes.</title>
        <authorList>
            <person name="Spang A."/>
            <person name="Saw J.H."/>
            <person name="Jorgensen S.L."/>
            <person name="Zaremba-Niedzwiedzka K."/>
            <person name="Martijn J."/>
            <person name="Lind A.E."/>
            <person name="van Eijk R."/>
            <person name="Schleper C."/>
            <person name="Guy L."/>
            <person name="Ettema T.J."/>
        </authorList>
    </citation>
    <scope>NUCLEOTIDE SEQUENCE</scope>
</reference>
<accession>A0A0F9ATW2</accession>
<evidence type="ECO:0000313" key="1">
    <source>
        <dbReference type="EMBL" id="KKL05082.1"/>
    </source>
</evidence>
<proteinExistence type="predicted"/>
<name>A0A0F9ATW2_9ZZZZ</name>
<organism evidence="1">
    <name type="scientific">marine sediment metagenome</name>
    <dbReference type="NCBI Taxonomy" id="412755"/>
    <lineage>
        <taxon>unclassified sequences</taxon>
        <taxon>metagenomes</taxon>
        <taxon>ecological metagenomes</taxon>
    </lineage>
</organism>
<comment type="caution">
    <text evidence="1">The sequence shown here is derived from an EMBL/GenBank/DDBJ whole genome shotgun (WGS) entry which is preliminary data.</text>
</comment>
<protein>
    <submittedName>
        <fullName evidence="1">Uncharacterized protein</fullName>
    </submittedName>
</protein>
<sequence>MLNLWVRDFLNIGGHLQMNNKTWVNIGIKADTFNKLKAIKEVHGITYDQLIKELLEKFK</sequence>
<dbReference type="EMBL" id="LAZR01044266">
    <property type="protein sequence ID" value="KKL05082.1"/>
    <property type="molecule type" value="Genomic_DNA"/>
</dbReference>
<gene>
    <name evidence="1" type="ORF">LCGC14_2609610</name>
</gene>
<dbReference type="AlphaFoldDB" id="A0A0F9ATW2"/>